<sequence>MRTAMSAPDIIRASVFAVAALAGSVAAAMGATEYPTTTVAEYVYGCMKANGENREMLDRCSCSIDVIASIIPYEHYVTAETFKGMGLVAGEKGALFRETAPAKAAMTELKRAQAEADIRCF</sequence>
<organism evidence="2 3">
    <name type="scientific">Ciceribacter thiooxidans</name>
    <dbReference type="NCBI Taxonomy" id="1969821"/>
    <lineage>
        <taxon>Bacteria</taxon>
        <taxon>Pseudomonadati</taxon>
        <taxon>Pseudomonadota</taxon>
        <taxon>Alphaproteobacteria</taxon>
        <taxon>Hyphomicrobiales</taxon>
        <taxon>Rhizobiaceae</taxon>
        <taxon>Ciceribacter</taxon>
    </lineage>
</organism>
<dbReference type="Proteomes" id="UP001595647">
    <property type="component" value="Unassembled WGS sequence"/>
</dbReference>
<evidence type="ECO:0008006" key="4">
    <source>
        <dbReference type="Google" id="ProtNLM"/>
    </source>
</evidence>
<comment type="caution">
    <text evidence="2">The sequence shown here is derived from an EMBL/GenBank/DDBJ whole genome shotgun (WGS) entry which is preliminary data.</text>
</comment>
<reference evidence="3" key="1">
    <citation type="journal article" date="2019" name="Int. J. Syst. Evol. Microbiol.">
        <title>The Global Catalogue of Microorganisms (GCM) 10K type strain sequencing project: providing services to taxonomists for standard genome sequencing and annotation.</title>
        <authorList>
            <consortium name="The Broad Institute Genomics Platform"/>
            <consortium name="The Broad Institute Genome Sequencing Center for Infectious Disease"/>
            <person name="Wu L."/>
            <person name="Ma J."/>
        </authorList>
    </citation>
    <scope>NUCLEOTIDE SEQUENCE [LARGE SCALE GENOMIC DNA]</scope>
    <source>
        <strain evidence="3">KCTC 52231</strain>
    </source>
</reference>
<protein>
    <recommendedName>
        <fullName evidence="4">HdeA/HdeB family protein</fullName>
    </recommendedName>
</protein>
<evidence type="ECO:0000313" key="2">
    <source>
        <dbReference type="EMBL" id="MFC3162129.1"/>
    </source>
</evidence>
<accession>A0ABV7HUR0</accession>
<gene>
    <name evidence="2" type="ORF">ACFOHV_02425</name>
</gene>
<evidence type="ECO:0000256" key="1">
    <source>
        <dbReference type="SAM" id="SignalP"/>
    </source>
</evidence>
<feature type="chain" id="PRO_5047066926" description="HdeA/HdeB family protein" evidence="1">
    <location>
        <begin position="28"/>
        <end position="121"/>
    </location>
</feature>
<keyword evidence="1" id="KW-0732">Signal</keyword>
<evidence type="ECO:0000313" key="3">
    <source>
        <dbReference type="Proteomes" id="UP001595647"/>
    </source>
</evidence>
<dbReference type="EMBL" id="JBHRTG010000002">
    <property type="protein sequence ID" value="MFC3162129.1"/>
    <property type="molecule type" value="Genomic_DNA"/>
</dbReference>
<feature type="signal peptide" evidence="1">
    <location>
        <begin position="1"/>
        <end position="27"/>
    </location>
</feature>
<dbReference type="RefSeq" id="WP_182306169.1">
    <property type="nucleotide sequence ID" value="NZ_CP059896.1"/>
</dbReference>
<name>A0ABV7HUR0_9HYPH</name>
<keyword evidence="3" id="KW-1185">Reference proteome</keyword>
<proteinExistence type="predicted"/>